<sequence length="127" mass="15247">MKEESKKWLKVAEEDFEMMNLAWKNHKYAHTILFAQQSVEKIIKTYIIEHSKKPPRKIHAIEELVKDAKIDLKEIGNPDVKNLSLGFVRVRYPDLSKKYFESRKDVEKLYIMAEKIFLWIKQKLKKI</sequence>
<dbReference type="AlphaFoldDB" id="A0A1F7IAU9"/>
<dbReference type="SUPFAM" id="SSF81593">
    <property type="entry name" value="Nucleotidyltransferase substrate binding subunit/domain"/>
    <property type="match status" value="1"/>
</dbReference>
<dbReference type="SMART" id="SM00748">
    <property type="entry name" value="HEPN"/>
    <property type="match status" value="1"/>
</dbReference>
<dbReference type="Pfam" id="PF05168">
    <property type="entry name" value="HEPN"/>
    <property type="match status" value="1"/>
</dbReference>
<accession>A0A1F7IAU9</accession>
<dbReference type="InterPro" id="IPR007842">
    <property type="entry name" value="HEPN_dom"/>
</dbReference>
<organism evidence="2 3">
    <name type="scientific">Candidatus Roizmanbacteria bacterium RIFCSPLOWO2_01_FULL_37_12</name>
    <dbReference type="NCBI Taxonomy" id="1802056"/>
    <lineage>
        <taxon>Bacteria</taxon>
        <taxon>Candidatus Roizmaniibacteriota</taxon>
    </lineage>
</organism>
<gene>
    <name evidence="2" type="ORF">A2954_06350</name>
</gene>
<dbReference type="Gene3D" id="1.20.120.330">
    <property type="entry name" value="Nucleotidyltransferases domain 2"/>
    <property type="match status" value="1"/>
</dbReference>
<evidence type="ECO:0000313" key="3">
    <source>
        <dbReference type="Proteomes" id="UP000177698"/>
    </source>
</evidence>
<dbReference type="STRING" id="1802056.A2954_06350"/>
<dbReference type="EMBL" id="MGAG01000025">
    <property type="protein sequence ID" value="OGK40478.1"/>
    <property type="molecule type" value="Genomic_DNA"/>
</dbReference>
<dbReference type="PROSITE" id="PS50910">
    <property type="entry name" value="HEPN"/>
    <property type="match status" value="1"/>
</dbReference>
<comment type="caution">
    <text evidence="2">The sequence shown here is derived from an EMBL/GenBank/DDBJ whole genome shotgun (WGS) entry which is preliminary data.</text>
</comment>
<feature type="domain" description="HEPN" evidence="1">
    <location>
        <begin position="9"/>
        <end position="116"/>
    </location>
</feature>
<dbReference type="Proteomes" id="UP000177698">
    <property type="component" value="Unassembled WGS sequence"/>
</dbReference>
<evidence type="ECO:0000313" key="2">
    <source>
        <dbReference type="EMBL" id="OGK40478.1"/>
    </source>
</evidence>
<name>A0A1F7IAU9_9BACT</name>
<protein>
    <recommendedName>
        <fullName evidence="1">HEPN domain-containing protein</fullName>
    </recommendedName>
</protein>
<evidence type="ECO:0000259" key="1">
    <source>
        <dbReference type="PROSITE" id="PS50910"/>
    </source>
</evidence>
<proteinExistence type="predicted"/>
<reference evidence="2 3" key="1">
    <citation type="journal article" date="2016" name="Nat. Commun.">
        <title>Thousands of microbial genomes shed light on interconnected biogeochemical processes in an aquifer system.</title>
        <authorList>
            <person name="Anantharaman K."/>
            <person name="Brown C.T."/>
            <person name="Hug L.A."/>
            <person name="Sharon I."/>
            <person name="Castelle C.J."/>
            <person name="Probst A.J."/>
            <person name="Thomas B.C."/>
            <person name="Singh A."/>
            <person name="Wilkins M.J."/>
            <person name="Karaoz U."/>
            <person name="Brodie E.L."/>
            <person name="Williams K.H."/>
            <person name="Hubbard S.S."/>
            <person name="Banfield J.F."/>
        </authorList>
    </citation>
    <scope>NUCLEOTIDE SEQUENCE [LARGE SCALE GENOMIC DNA]</scope>
</reference>